<comment type="caution">
    <text evidence="2">The sequence shown here is derived from an EMBL/GenBank/DDBJ whole genome shotgun (WGS) entry which is preliminary data.</text>
</comment>
<dbReference type="Proteomes" id="UP000241405">
    <property type="component" value="Unassembled WGS sequence"/>
</dbReference>
<dbReference type="AlphaFoldDB" id="A0A2T3JMU7"/>
<accession>A0A2T3JMU7</accession>
<dbReference type="RefSeq" id="WP_107190823.1">
    <property type="nucleotide sequence ID" value="NZ_PYMN01000020.1"/>
</dbReference>
<reference evidence="3 4" key="1">
    <citation type="submission" date="2018-03" db="EMBL/GenBank/DDBJ databases">
        <title>Whole genome sequencing of Histamine producing bacteria.</title>
        <authorList>
            <person name="Butler K."/>
        </authorList>
    </citation>
    <scope>NUCLEOTIDE SEQUENCE [LARGE SCALE GENOMIC DNA]</scope>
    <source>
        <strain evidence="2 4">FS-6.1</strain>
        <strain evidence="1 3">FS-6.2</strain>
    </source>
</reference>
<protein>
    <recommendedName>
        <fullName evidence="5">HTH psq-type domain-containing protein</fullName>
    </recommendedName>
</protein>
<sequence>MKKDKYNNIADHIFKVDAVKIAVYEVITHKMTAYRAEIVYGVTPNTLSRYVKKFNAELAYLQALGLKTK</sequence>
<evidence type="ECO:0000313" key="1">
    <source>
        <dbReference type="EMBL" id="PSU23922.1"/>
    </source>
</evidence>
<proteinExistence type="predicted"/>
<evidence type="ECO:0000313" key="3">
    <source>
        <dbReference type="Proteomes" id="UP000241405"/>
    </source>
</evidence>
<gene>
    <name evidence="2" type="ORF">C9J18_14335</name>
    <name evidence="1" type="ORF">CTM96_13620</name>
</gene>
<name>A0A2T3JMU7_PHOPO</name>
<evidence type="ECO:0000313" key="4">
    <source>
        <dbReference type="Proteomes" id="UP000241618"/>
    </source>
</evidence>
<organism evidence="2 4">
    <name type="scientific">Photobacterium phosphoreum</name>
    <dbReference type="NCBI Taxonomy" id="659"/>
    <lineage>
        <taxon>Bacteria</taxon>
        <taxon>Pseudomonadati</taxon>
        <taxon>Pseudomonadota</taxon>
        <taxon>Gammaproteobacteria</taxon>
        <taxon>Vibrionales</taxon>
        <taxon>Vibrionaceae</taxon>
        <taxon>Photobacterium</taxon>
    </lineage>
</organism>
<dbReference type="EMBL" id="PYMP01000014">
    <property type="protein sequence ID" value="PSU50368.1"/>
    <property type="molecule type" value="Genomic_DNA"/>
</dbReference>
<dbReference type="Proteomes" id="UP000241618">
    <property type="component" value="Unassembled WGS sequence"/>
</dbReference>
<evidence type="ECO:0000313" key="2">
    <source>
        <dbReference type="EMBL" id="PSU50368.1"/>
    </source>
</evidence>
<keyword evidence="3" id="KW-1185">Reference proteome</keyword>
<evidence type="ECO:0008006" key="5">
    <source>
        <dbReference type="Google" id="ProtNLM"/>
    </source>
</evidence>
<dbReference type="EMBL" id="PYMO01000014">
    <property type="protein sequence ID" value="PSU23922.1"/>
    <property type="molecule type" value="Genomic_DNA"/>
</dbReference>